<evidence type="ECO:0000256" key="2">
    <source>
        <dbReference type="ARBA" id="ARBA00023163"/>
    </source>
</evidence>
<dbReference type="InterPro" id="IPR018656">
    <property type="entry name" value="DUF2087"/>
</dbReference>
<dbReference type="EMBL" id="JAEEGA010000001">
    <property type="protein sequence ID" value="MBP1039860.1"/>
    <property type="molecule type" value="Genomic_DNA"/>
</dbReference>
<accession>A0A940P2J0</accession>
<keyword evidence="5" id="KW-1185">Reference proteome</keyword>
<dbReference type="Pfam" id="PF09860">
    <property type="entry name" value="DUF2087"/>
    <property type="match status" value="1"/>
</dbReference>
<dbReference type="SUPFAM" id="SSF46894">
    <property type="entry name" value="C-terminal effector domain of the bipartite response regulators"/>
    <property type="match status" value="1"/>
</dbReference>
<comment type="caution">
    <text evidence="4">The sequence shown here is derived from an EMBL/GenBank/DDBJ whole genome shotgun (WGS) entry which is preliminary data.</text>
</comment>
<evidence type="ECO:0000259" key="3">
    <source>
        <dbReference type="SMART" id="SM00421"/>
    </source>
</evidence>
<dbReference type="RefSeq" id="WP_209524742.1">
    <property type="nucleotide sequence ID" value="NZ_JAEEGA010000001.1"/>
</dbReference>
<dbReference type="SMART" id="SM00421">
    <property type="entry name" value="HTH_LUXR"/>
    <property type="match status" value="1"/>
</dbReference>
<keyword evidence="2" id="KW-0804">Transcription</keyword>
<protein>
    <submittedName>
        <fullName evidence="4">DUF2087 domain-containing protein</fullName>
    </submittedName>
</protein>
<dbReference type="GO" id="GO:0003677">
    <property type="term" value="F:DNA binding"/>
    <property type="evidence" value="ECO:0007669"/>
    <property type="project" value="InterPro"/>
</dbReference>
<dbReference type="Gene3D" id="1.10.10.10">
    <property type="entry name" value="Winged helix-like DNA-binding domain superfamily/Winged helix DNA-binding domain"/>
    <property type="match status" value="1"/>
</dbReference>
<dbReference type="AlphaFoldDB" id="A0A940P2J0"/>
<dbReference type="Proteomes" id="UP000674938">
    <property type="component" value="Unassembled WGS sequence"/>
</dbReference>
<reference evidence="4" key="1">
    <citation type="submission" date="2020-12" db="EMBL/GenBank/DDBJ databases">
        <title>Vagococcus allomyrinae sp. nov. and Enterococcus lavae sp. nov., isolated from the larvae of Allomyrina dichotoma.</title>
        <authorList>
            <person name="Lee S.D."/>
        </authorList>
    </citation>
    <scope>NUCLEOTIDE SEQUENCE</scope>
    <source>
        <strain evidence="4">BWB3-3</strain>
    </source>
</reference>
<gene>
    <name evidence="4" type="ORF">I6N95_02435</name>
</gene>
<dbReference type="InterPro" id="IPR036388">
    <property type="entry name" value="WH-like_DNA-bd_sf"/>
</dbReference>
<dbReference type="InterPro" id="IPR016032">
    <property type="entry name" value="Sig_transdc_resp-reg_C-effctor"/>
</dbReference>
<dbReference type="PRINTS" id="PR00038">
    <property type="entry name" value="HTHLUXR"/>
</dbReference>
<proteinExistence type="predicted"/>
<dbReference type="Pfam" id="PF00196">
    <property type="entry name" value="GerE"/>
    <property type="match status" value="1"/>
</dbReference>
<sequence length="231" mass="27398">MEAEYLELLKGYQMTQGYYCCLHCEERYEEGVIYPFDQLFETAEHRMKNHIVTCHGNPLQPLLELERKQTGLSEIQNDVFKWFAQGLTDKEIADRMNVLPATVRNHRFKLREKRRQGIVLNAMMTLLEEKGNGLMTERDQRFEISQTFRDETLKNHLDSSGRARIIPSKEKKKIVLLQELMKKFALNRHYTEQEVNEIAGQMFDDHVSIRRYLIEYGFLGRTNDGQTYWVI</sequence>
<keyword evidence="1" id="KW-0805">Transcription regulation</keyword>
<evidence type="ECO:0000313" key="5">
    <source>
        <dbReference type="Proteomes" id="UP000674938"/>
    </source>
</evidence>
<organism evidence="4 5">
    <name type="scientific">Vagococcus allomyrinae</name>
    <dbReference type="NCBI Taxonomy" id="2794353"/>
    <lineage>
        <taxon>Bacteria</taxon>
        <taxon>Bacillati</taxon>
        <taxon>Bacillota</taxon>
        <taxon>Bacilli</taxon>
        <taxon>Lactobacillales</taxon>
        <taxon>Enterococcaceae</taxon>
        <taxon>Vagococcus</taxon>
    </lineage>
</organism>
<name>A0A940P2J0_9ENTE</name>
<feature type="domain" description="HTH luxR-type" evidence="3">
    <location>
        <begin position="69"/>
        <end position="122"/>
    </location>
</feature>
<dbReference type="InterPro" id="IPR000792">
    <property type="entry name" value="Tscrpt_reg_LuxR_C"/>
</dbReference>
<evidence type="ECO:0000313" key="4">
    <source>
        <dbReference type="EMBL" id="MBP1039860.1"/>
    </source>
</evidence>
<evidence type="ECO:0000256" key="1">
    <source>
        <dbReference type="ARBA" id="ARBA00023015"/>
    </source>
</evidence>
<dbReference type="GO" id="GO:0006355">
    <property type="term" value="P:regulation of DNA-templated transcription"/>
    <property type="evidence" value="ECO:0007669"/>
    <property type="project" value="InterPro"/>
</dbReference>